<dbReference type="Pfam" id="PF13518">
    <property type="entry name" value="HTH_28"/>
    <property type="match status" value="1"/>
</dbReference>
<evidence type="ECO:0000259" key="2">
    <source>
        <dbReference type="Pfam" id="PF13518"/>
    </source>
</evidence>
<dbReference type="SUPFAM" id="SSF48295">
    <property type="entry name" value="TrpR-like"/>
    <property type="match status" value="1"/>
</dbReference>
<dbReference type="InterPro" id="IPR052057">
    <property type="entry name" value="IS150/IS1296_orfA-like"/>
</dbReference>
<dbReference type="InterPro" id="IPR036388">
    <property type="entry name" value="WH-like_DNA-bd_sf"/>
</dbReference>
<sequence>MAKYSQEFKLEVVHHYLSGHGGYRATARYFNIDQATVRKWLLTYKLHGEHGLLRQTKKSNYSPEFKLEVVLCIMNEGLSSREVVKRFKLKERHMAMTWLHQYQAH</sequence>
<reference evidence="3 4" key="1">
    <citation type="submission" date="2018-09" db="EMBL/GenBank/DDBJ databases">
        <title>The draft genome of Acinetobacter spp. strains.</title>
        <authorList>
            <person name="Qin J."/>
            <person name="Feng Y."/>
            <person name="Zong Z."/>
        </authorList>
    </citation>
    <scope>NUCLEOTIDE SEQUENCE [LARGE SCALE GENOMIC DNA]</scope>
    <source>
        <strain evidence="3 4">WCHAc060096</strain>
    </source>
</reference>
<comment type="caution">
    <text evidence="3">The sequence shown here is derived from an EMBL/GenBank/DDBJ whole genome shotgun (WGS) entry which is preliminary data.</text>
</comment>
<dbReference type="AlphaFoldDB" id="A0A3A8EN05"/>
<dbReference type="GO" id="GO:0043565">
    <property type="term" value="F:sequence-specific DNA binding"/>
    <property type="evidence" value="ECO:0007669"/>
    <property type="project" value="InterPro"/>
</dbReference>
<evidence type="ECO:0000256" key="1">
    <source>
        <dbReference type="ARBA" id="ARBA00038232"/>
    </source>
</evidence>
<dbReference type="Gene3D" id="1.10.10.10">
    <property type="entry name" value="Winged helix-like DNA-binding domain superfamily/Winged helix DNA-binding domain"/>
    <property type="match status" value="1"/>
</dbReference>
<organism evidence="3 4">
    <name type="scientific">Acinetobacter guerrae</name>
    <dbReference type="NCBI Taxonomy" id="1843371"/>
    <lineage>
        <taxon>Bacteria</taxon>
        <taxon>Pseudomonadati</taxon>
        <taxon>Pseudomonadota</taxon>
        <taxon>Gammaproteobacteria</taxon>
        <taxon>Moraxellales</taxon>
        <taxon>Moraxellaceae</taxon>
        <taxon>Acinetobacter</taxon>
    </lineage>
</organism>
<proteinExistence type="inferred from homology"/>
<feature type="domain" description="Insertion element IS150 protein InsJ-like helix-turn-helix" evidence="2">
    <location>
        <begin position="8"/>
        <end position="55"/>
    </location>
</feature>
<name>A0A3A8EN05_9GAMM</name>
<dbReference type="PANTHER" id="PTHR33795">
    <property type="entry name" value="INSERTION ELEMENT IS150 PROTEIN INSJ"/>
    <property type="match status" value="1"/>
</dbReference>
<dbReference type="InterPro" id="IPR055247">
    <property type="entry name" value="InsJ-like_HTH"/>
</dbReference>
<dbReference type="InterPro" id="IPR010921">
    <property type="entry name" value="Trp_repressor/repl_initiator"/>
</dbReference>
<keyword evidence="4" id="KW-1185">Reference proteome</keyword>
<dbReference type="InterPro" id="IPR009057">
    <property type="entry name" value="Homeodomain-like_sf"/>
</dbReference>
<evidence type="ECO:0000313" key="3">
    <source>
        <dbReference type="EMBL" id="RKG32130.1"/>
    </source>
</evidence>
<accession>A0A3A8EN05</accession>
<dbReference type="RefSeq" id="WP_147395593.1">
    <property type="nucleotide sequence ID" value="NZ_RAXU01000016.1"/>
</dbReference>
<dbReference type="EMBL" id="RAXU01000016">
    <property type="protein sequence ID" value="RKG32130.1"/>
    <property type="molecule type" value="Genomic_DNA"/>
</dbReference>
<feature type="non-terminal residue" evidence="3">
    <location>
        <position position="105"/>
    </location>
</feature>
<dbReference type="Gene3D" id="1.10.10.60">
    <property type="entry name" value="Homeodomain-like"/>
    <property type="match status" value="1"/>
</dbReference>
<gene>
    <name evidence="3" type="ORF">D7V21_12085</name>
</gene>
<protein>
    <submittedName>
        <fullName evidence="3">Transposase</fullName>
    </submittedName>
</protein>
<comment type="similarity">
    <text evidence="1">Belongs to the IS150/IS1296 orfA family.</text>
</comment>
<dbReference type="SUPFAM" id="SSF46689">
    <property type="entry name" value="Homeodomain-like"/>
    <property type="match status" value="1"/>
</dbReference>
<evidence type="ECO:0000313" key="4">
    <source>
        <dbReference type="Proteomes" id="UP000269001"/>
    </source>
</evidence>
<dbReference type="PANTHER" id="PTHR33795:SF1">
    <property type="entry name" value="INSERTION ELEMENT IS150 PROTEIN INSJ"/>
    <property type="match status" value="1"/>
</dbReference>
<dbReference type="Proteomes" id="UP000269001">
    <property type="component" value="Unassembled WGS sequence"/>
</dbReference>